<dbReference type="SMART" id="SM00028">
    <property type="entry name" value="TPR"/>
    <property type="match status" value="5"/>
</dbReference>
<dbReference type="RefSeq" id="WP_115570868.1">
    <property type="nucleotide sequence ID" value="NZ_NXLT01000002.1"/>
</dbReference>
<dbReference type="Pfam" id="PF13432">
    <property type="entry name" value="TPR_16"/>
    <property type="match status" value="1"/>
</dbReference>
<keyword evidence="3" id="KW-1185">Reference proteome</keyword>
<feature type="repeat" description="TPR" evidence="1">
    <location>
        <begin position="150"/>
        <end position="183"/>
    </location>
</feature>
<dbReference type="Pfam" id="PF13176">
    <property type="entry name" value="TPR_7"/>
    <property type="match status" value="1"/>
</dbReference>
<organism evidence="2 3">
    <name type="scientific">Helicobacter equorum</name>
    <dbReference type="NCBI Taxonomy" id="361872"/>
    <lineage>
        <taxon>Bacteria</taxon>
        <taxon>Pseudomonadati</taxon>
        <taxon>Campylobacterota</taxon>
        <taxon>Epsilonproteobacteria</taxon>
        <taxon>Campylobacterales</taxon>
        <taxon>Helicobacteraceae</taxon>
        <taxon>Helicobacter</taxon>
    </lineage>
</organism>
<dbReference type="PROSITE" id="PS50005">
    <property type="entry name" value="TPR"/>
    <property type="match status" value="1"/>
</dbReference>
<evidence type="ECO:0000256" key="1">
    <source>
        <dbReference type="PROSITE-ProRule" id="PRU00339"/>
    </source>
</evidence>
<accession>A0A3D8IT03</accession>
<dbReference type="InterPro" id="IPR019734">
    <property type="entry name" value="TPR_rpt"/>
</dbReference>
<evidence type="ECO:0000313" key="3">
    <source>
        <dbReference type="Proteomes" id="UP000256514"/>
    </source>
</evidence>
<evidence type="ECO:0000313" key="2">
    <source>
        <dbReference type="EMBL" id="RDU68076.1"/>
    </source>
</evidence>
<dbReference type="OrthoDB" id="9814129at2"/>
<dbReference type="SUPFAM" id="SSF53756">
    <property type="entry name" value="UDP-Glycosyltransferase/glycogen phosphorylase"/>
    <property type="match status" value="1"/>
</dbReference>
<dbReference type="Proteomes" id="UP000256514">
    <property type="component" value="Unassembled WGS sequence"/>
</dbReference>
<protein>
    <recommendedName>
        <fullName evidence="4">Glycosyltransferase</fullName>
    </recommendedName>
</protein>
<dbReference type="PANTHER" id="PTHR12558">
    <property type="entry name" value="CELL DIVISION CYCLE 16,23,27"/>
    <property type="match status" value="1"/>
</dbReference>
<comment type="caution">
    <text evidence="2">The sequence shown here is derived from an EMBL/GenBank/DDBJ whole genome shotgun (WGS) entry which is preliminary data.</text>
</comment>
<dbReference type="AlphaFoldDB" id="A0A3D8IT03"/>
<dbReference type="EMBL" id="NXLT01000002">
    <property type="protein sequence ID" value="RDU68076.1"/>
    <property type="molecule type" value="Genomic_DNA"/>
</dbReference>
<dbReference type="InterPro" id="IPR011990">
    <property type="entry name" value="TPR-like_helical_dom_sf"/>
</dbReference>
<keyword evidence="1" id="KW-0802">TPR repeat</keyword>
<proteinExistence type="predicted"/>
<gene>
    <name evidence="2" type="ORF">CQA54_04005</name>
</gene>
<dbReference type="SUPFAM" id="SSF48452">
    <property type="entry name" value="TPR-like"/>
    <property type="match status" value="2"/>
</dbReference>
<reference evidence="2 3" key="1">
    <citation type="submission" date="2018-04" db="EMBL/GenBank/DDBJ databases">
        <title>Novel Campyloabacter and Helicobacter Species and Strains.</title>
        <authorList>
            <person name="Mannion A.J."/>
            <person name="Shen Z."/>
            <person name="Fox J.G."/>
        </authorList>
    </citation>
    <scope>NUCLEOTIDE SEQUENCE [LARGE SCALE GENOMIC DNA]</scope>
    <source>
        <strain evidence="2 3">MIT 12-6600</strain>
    </source>
</reference>
<evidence type="ECO:0008006" key="4">
    <source>
        <dbReference type="Google" id="ProtNLM"/>
    </source>
</evidence>
<name>A0A3D8IT03_9HELI</name>
<sequence length="616" mass="71149">MQEYDKTTDIVAKKRLCAQAFANKNYSECVGLCVEILTLDHFDIDTWNLAGITMIELKEYARAIEYLAEGLHLARERLKSLQVQVLHKHDKSSTQNMQDPLHTTLRQTLRLCEGLWLNLAEAYRRDNNPQEAITILHQALESIPVLNENPTLHFNLAKAYVDAGDPLSSVEHYVISLRLDPNDLGAMFNLANAQVTLARFPEAIELYEMAYKRGFLQAGVNLANTYIKLGFFTQANEIFRELYPVFENDSVFLFNYANALNYLNADFDETKHYYLRAIELDSQRVEYAINYAHFLLKNHHFAEGFSVYEMRKKFDNMLPINLPNLWNKGCEDTQNLRDKRVLVHYEQGFGDCIMFGRFIPMLTQIAKEVIFCIQEPLKNLFSDALEHIPNLTIHTQIPDTESFDVSISLLSLPLALGIHTKQQIKEQQHYLVYQNIIKRALVRGDIQEIYGIKPNILKIGICFHTDSNFAEVELKNIDPKALLTMLREVFPKDSKTQIYSVNYNGIERTLCEEFGVHDCKEEMQDFLQTRKILEKLDVIITIDTALAHLSASLGKSTLVLLHKRFDWRYDKGIDSVWYENILGFVQSDMGKWESVLHNLKSYLSSGYGEYGHDMLN</sequence>
<dbReference type="PANTHER" id="PTHR12558:SF13">
    <property type="entry name" value="CELL DIVISION CYCLE PROTEIN 27 HOMOLOG"/>
    <property type="match status" value="1"/>
</dbReference>
<dbReference type="Gene3D" id="1.25.40.10">
    <property type="entry name" value="Tetratricopeptide repeat domain"/>
    <property type="match status" value="2"/>
</dbReference>